<dbReference type="EMBL" id="GG657757">
    <property type="protein sequence ID" value="EFL35560.1"/>
    <property type="molecule type" value="Genomic_DNA"/>
</dbReference>
<dbReference type="Proteomes" id="UP000004184">
    <property type="component" value="Unassembled WGS sequence"/>
</dbReference>
<accession>D9X0H6</accession>
<gene>
    <name evidence="2" type="ORF">SSQG_06078</name>
</gene>
<dbReference type="STRING" id="591159.SSQG_06078"/>
<sequence length="107" mass="11625">MAIREREQLSELRRKFAARNTPAAKMAKQAKVTQVKRAGGGKKSAPKKATAKKVEQQPKPAPVRDLGDRFINRAALGYAPTNKAEHRCVSTPSGQALAGRPARKHDA</sequence>
<evidence type="ECO:0000313" key="3">
    <source>
        <dbReference type="Proteomes" id="UP000004184"/>
    </source>
</evidence>
<name>D9X0H6_STRVT</name>
<feature type="compositionally biased region" description="Basic and acidic residues" evidence="1">
    <location>
        <begin position="1"/>
        <end position="14"/>
    </location>
</feature>
<evidence type="ECO:0000256" key="1">
    <source>
        <dbReference type="SAM" id="MobiDB-lite"/>
    </source>
</evidence>
<dbReference type="RefSeq" id="WP_003993689.1">
    <property type="nucleotide sequence ID" value="NZ_GG657757.1"/>
</dbReference>
<reference evidence="3" key="1">
    <citation type="submission" date="2009-02" db="EMBL/GenBank/DDBJ databases">
        <title>Annotation of Streptomyces viridochromogenes strain DSM 40736.</title>
        <authorList>
            <consortium name="The Broad Institute Genome Sequencing Platform"/>
            <consortium name="Broad Institute Microbial Sequencing Center"/>
            <person name="Fischbach M."/>
            <person name="Godfrey P."/>
            <person name="Ward D."/>
            <person name="Young S."/>
            <person name="Zeng Q."/>
            <person name="Koehrsen M."/>
            <person name="Alvarado L."/>
            <person name="Berlin A.M."/>
            <person name="Bochicchio J."/>
            <person name="Borenstein D."/>
            <person name="Chapman S.B."/>
            <person name="Chen Z."/>
            <person name="Engels R."/>
            <person name="Freedman E."/>
            <person name="Gellesch M."/>
            <person name="Goldberg J."/>
            <person name="Griggs A."/>
            <person name="Gujja S."/>
            <person name="Heilman E.R."/>
            <person name="Heiman D.I."/>
            <person name="Hepburn T.A."/>
            <person name="Howarth C."/>
            <person name="Jen D."/>
            <person name="Larson L."/>
            <person name="Lewis B."/>
            <person name="Mehta T."/>
            <person name="Park D."/>
            <person name="Pearson M."/>
            <person name="Richards J."/>
            <person name="Roberts A."/>
            <person name="Saif S."/>
            <person name="Shea T.D."/>
            <person name="Shenoy N."/>
            <person name="Sisk P."/>
            <person name="Stolte C."/>
            <person name="Sykes S.N."/>
            <person name="Thomson T."/>
            <person name="Walk T."/>
            <person name="White J."/>
            <person name="Yandava C."/>
            <person name="Straight P."/>
            <person name="Clardy J."/>
            <person name="Hung D."/>
            <person name="Kolter R."/>
            <person name="Mekalanos J."/>
            <person name="Walker S."/>
            <person name="Walsh C.T."/>
            <person name="Wieland-Brown L.C."/>
            <person name="Haas B."/>
            <person name="Nusbaum C."/>
            <person name="Birren B."/>
        </authorList>
    </citation>
    <scope>NUCLEOTIDE SEQUENCE [LARGE SCALE GENOMIC DNA]</scope>
    <source>
        <strain evidence="3">DSM 40736 / JCM 4977 / BCRC 1201 / Tue 494</strain>
    </source>
</reference>
<feature type="region of interest" description="Disordered" evidence="1">
    <location>
        <begin position="80"/>
        <end position="107"/>
    </location>
</feature>
<feature type="region of interest" description="Disordered" evidence="1">
    <location>
        <begin position="1"/>
        <end position="67"/>
    </location>
</feature>
<evidence type="ECO:0000313" key="2">
    <source>
        <dbReference type="EMBL" id="EFL35560.1"/>
    </source>
</evidence>
<proteinExistence type="predicted"/>
<organism evidence="2 3">
    <name type="scientific">Streptomyces viridochromogenes (strain DSM 40736 / JCM 4977 / BCRC 1201 / Tue 494)</name>
    <dbReference type="NCBI Taxonomy" id="591159"/>
    <lineage>
        <taxon>Bacteria</taxon>
        <taxon>Bacillati</taxon>
        <taxon>Actinomycetota</taxon>
        <taxon>Actinomycetes</taxon>
        <taxon>Kitasatosporales</taxon>
        <taxon>Streptomycetaceae</taxon>
        <taxon>Streptomyces</taxon>
    </lineage>
</organism>
<keyword evidence="3" id="KW-1185">Reference proteome</keyword>
<dbReference type="HOGENOM" id="CLU_2208659_0_0_11"/>
<protein>
    <submittedName>
        <fullName evidence="2">Predicted protein</fullName>
    </submittedName>
</protein>
<dbReference type="AlphaFoldDB" id="D9X0H6"/>